<dbReference type="RefSeq" id="WP_323261038.1">
    <property type="nucleotide sequence ID" value="NZ_JAYGIE010000026.1"/>
</dbReference>
<gene>
    <name evidence="1" type="ORF">VB774_07525</name>
</gene>
<keyword evidence="2" id="KW-1185">Reference proteome</keyword>
<protein>
    <submittedName>
        <fullName evidence="1">DUF3370 family protein</fullName>
    </submittedName>
</protein>
<evidence type="ECO:0000313" key="1">
    <source>
        <dbReference type="EMBL" id="MEA5477468.1"/>
    </source>
</evidence>
<proteinExistence type="predicted"/>
<dbReference type="EMBL" id="JAYGIE010000026">
    <property type="protein sequence ID" value="MEA5477468.1"/>
    <property type="molecule type" value="Genomic_DNA"/>
</dbReference>
<sequence length="32" mass="3587">MSGRSDRRVVQFDFLYSADTTPPQVLTVTTTP</sequence>
<dbReference type="Pfam" id="PF11850">
    <property type="entry name" value="DUF3370"/>
    <property type="match status" value="1"/>
</dbReference>
<comment type="caution">
    <text evidence="1">The sequence shown here is derived from an EMBL/GenBank/DDBJ whole genome shotgun (WGS) entry which is preliminary data.</text>
</comment>
<organism evidence="1 2">
    <name type="scientific">Pseudanabaena galeata UHCC 0370</name>
    <dbReference type="NCBI Taxonomy" id="3110310"/>
    <lineage>
        <taxon>Bacteria</taxon>
        <taxon>Bacillati</taxon>
        <taxon>Cyanobacteriota</taxon>
        <taxon>Cyanophyceae</taxon>
        <taxon>Pseudanabaenales</taxon>
        <taxon>Pseudanabaenaceae</taxon>
        <taxon>Pseudanabaena</taxon>
    </lineage>
</organism>
<reference evidence="1 2" key="1">
    <citation type="submission" date="2023-12" db="EMBL/GenBank/DDBJ databases">
        <title>Baltic Sea Cyanobacteria.</title>
        <authorList>
            <person name="Delbaje E."/>
            <person name="Fewer D.P."/>
            <person name="Shishido T.K."/>
        </authorList>
    </citation>
    <scope>NUCLEOTIDE SEQUENCE [LARGE SCALE GENOMIC DNA]</scope>
    <source>
        <strain evidence="1 2">UHCC 0370</strain>
    </source>
</reference>
<accession>A0ABU5THF0</accession>
<dbReference type="Proteomes" id="UP001301388">
    <property type="component" value="Unassembled WGS sequence"/>
</dbReference>
<evidence type="ECO:0000313" key="2">
    <source>
        <dbReference type="Proteomes" id="UP001301388"/>
    </source>
</evidence>
<name>A0ABU5THF0_9CYAN</name>
<dbReference type="InterPro" id="IPR021801">
    <property type="entry name" value="DUF3370"/>
</dbReference>